<dbReference type="EMBL" id="KZ821688">
    <property type="protein sequence ID" value="PYH83647.1"/>
    <property type="molecule type" value="Genomic_DNA"/>
</dbReference>
<dbReference type="RefSeq" id="XP_025493847.1">
    <property type="nucleotide sequence ID" value="XM_025633147.1"/>
</dbReference>
<evidence type="ECO:0000256" key="3">
    <source>
        <dbReference type="ARBA" id="ARBA00022705"/>
    </source>
</evidence>
<comment type="similarity">
    <text evidence="2">Belongs to the ORC6 family.</text>
</comment>
<feature type="domain" description="ORC6 first cyclin-like" evidence="7">
    <location>
        <begin position="10"/>
        <end position="96"/>
    </location>
</feature>
<feature type="compositionally biased region" description="Polar residues" evidence="6">
    <location>
        <begin position="118"/>
        <end position="130"/>
    </location>
</feature>
<dbReference type="STRING" id="1448315.A0A319CKJ3"/>
<dbReference type="GeneID" id="37135888"/>
<accession>A0A319CKJ3</accession>
<sequence>MNNRPVEQALATLLPTHAQDLPPDLLSLAVSLVAQSRSLSSSLKPEEEIARPYACAEIACRRLTRTLKLPPLLGHPPCPPRPYKKLYAFLDRSLSGGSSSAPGTPSRSRTTPSSTPTKANRLTQTPSKNPLATATAAALQNTPTKSSPLKRSLPHDTTKTSSNTNPSTPNRPRLNAPNPTSTKIPDAPNWVMTSIRTVCKTLSTPAPRMSTWSRPPISRTLPPHIFAGVSSILFFVTKTASTHVKHDEGLDDEMLEFLEPVLTARNTASGEGPDEEYKELVDALIVAVYFLVLARRRQPADDDVSETEREADAKVMDKKTFTEMRQTALVSLGLPATERRHREDVDQWIALVMEQGWAQGTEWFENIPRAGEVDGDAELLDEEEENGAYGNGGEEDGGGVPSRKKQRFQLGRETRRGLLPGLGTMMQDRVDWLSEDRREDYLVWKAEILARCDQIDRAALAA</sequence>
<comment type="subcellular location">
    <subcellularLocation>
        <location evidence="1">Nucleus</location>
    </subcellularLocation>
</comment>
<dbReference type="VEuPathDB" id="FungiDB:BO82DRAFT_331516"/>
<evidence type="ECO:0000256" key="6">
    <source>
        <dbReference type="SAM" id="MobiDB-lite"/>
    </source>
</evidence>
<dbReference type="Pfam" id="PF05460">
    <property type="entry name" value="ORC6"/>
    <property type="match status" value="1"/>
</dbReference>
<feature type="region of interest" description="Disordered" evidence="6">
    <location>
        <begin position="94"/>
        <end position="187"/>
    </location>
</feature>
<reference evidence="8 9" key="1">
    <citation type="submission" date="2016-12" db="EMBL/GenBank/DDBJ databases">
        <title>The genomes of Aspergillus section Nigri reveals drivers in fungal speciation.</title>
        <authorList>
            <consortium name="DOE Joint Genome Institute"/>
            <person name="Vesth T.C."/>
            <person name="Nybo J."/>
            <person name="Theobald S."/>
            <person name="Brandl J."/>
            <person name="Frisvad J.C."/>
            <person name="Nielsen K.F."/>
            <person name="Lyhne E.K."/>
            <person name="Kogle M.E."/>
            <person name="Kuo A."/>
            <person name="Riley R."/>
            <person name="Clum A."/>
            <person name="Nolan M."/>
            <person name="Lipzen A."/>
            <person name="Salamov A."/>
            <person name="Henrissat B."/>
            <person name="Wiebenga A."/>
            <person name="De Vries R.P."/>
            <person name="Grigoriev I.V."/>
            <person name="Mortensen U.H."/>
            <person name="Andersen M.R."/>
            <person name="Baker S.E."/>
        </authorList>
    </citation>
    <scope>NUCLEOTIDE SEQUENCE [LARGE SCALE GENOMIC DNA]</scope>
    <source>
        <strain evidence="8 9">CBS 121591</strain>
    </source>
</reference>
<evidence type="ECO:0000256" key="5">
    <source>
        <dbReference type="ARBA" id="ARBA00023242"/>
    </source>
</evidence>
<organism evidence="8 9">
    <name type="scientific">Aspergillus uvarum CBS 121591</name>
    <dbReference type="NCBI Taxonomy" id="1448315"/>
    <lineage>
        <taxon>Eukaryota</taxon>
        <taxon>Fungi</taxon>
        <taxon>Dikarya</taxon>
        <taxon>Ascomycota</taxon>
        <taxon>Pezizomycotina</taxon>
        <taxon>Eurotiomycetes</taxon>
        <taxon>Eurotiomycetidae</taxon>
        <taxon>Eurotiales</taxon>
        <taxon>Aspergillaceae</taxon>
        <taxon>Aspergillus</taxon>
        <taxon>Aspergillus subgen. Circumdati</taxon>
    </lineage>
</organism>
<proteinExistence type="inferred from homology"/>
<dbReference type="InterPro" id="IPR008721">
    <property type="entry name" value="ORC6_cyclin_first"/>
</dbReference>
<feature type="compositionally biased region" description="Low complexity" evidence="6">
    <location>
        <begin position="160"/>
        <end position="173"/>
    </location>
</feature>
<protein>
    <recommendedName>
        <fullName evidence="7">ORC6 first cyclin-like domain-containing protein</fullName>
    </recommendedName>
</protein>
<feature type="compositionally biased region" description="Polar residues" evidence="6">
    <location>
        <begin position="140"/>
        <end position="149"/>
    </location>
</feature>
<dbReference type="Proteomes" id="UP000248340">
    <property type="component" value="Unassembled WGS sequence"/>
</dbReference>
<evidence type="ECO:0000256" key="2">
    <source>
        <dbReference type="ARBA" id="ARBA00010840"/>
    </source>
</evidence>
<evidence type="ECO:0000313" key="9">
    <source>
        <dbReference type="Proteomes" id="UP000248340"/>
    </source>
</evidence>
<dbReference type="GO" id="GO:0005664">
    <property type="term" value="C:nuclear origin of replication recognition complex"/>
    <property type="evidence" value="ECO:0007669"/>
    <property type="project" value="InterPro"/>
</dbReference>
<evidence type="ECO:0000256" key="1">
    <source>
        <dbReference type="ARBA" id="ARBA00004123"/>
    </source>
</evidence>
<name>A0A319CKJ3_9EURO</name>
<feature type="compositionally biased region" description="Low complexity" evidence="6">
    <location>
        <begin position="94"/>
        <end position="117"/>
    </location>
</feature>
<evidence type="ECO:0000256" key="4">
    <source>
        <dbReference type="ARBA" id="ARBA00023125"/>
    </source>
</evidence>
<dbReference type="GO" id="GO:0003677">
    <property type="term" value="F:DNA binding"/>
    <property type="evidence" value="ECO:0007669"/>
    <property type="project" value="UniProtKB-KW"/>
</dbReference>
<keyword evidence="9" id="KW-1185">Reference proteome</keyword>
<evidence type="ECO:0000313" key="8">
    <source>
        <dbReference type="EMBL" id="PYH83647.1"/>
    </source>
</evidence>
<dbReference type="GO" id="GO:0006260">
    <property type="term" value="P:DNA replication"/>
    <property type="evidence" value="ECO:0007669"/>
    <property type="project" value="UniProtKB-KW"/>
</dbReference>
<evidence type="ECO:0000259" key="7">
    <source>
        <dbReference type="Pfam" id="PF05460"/>
    </source>
</evidence>
<keyword evidence="3" id="KW-0235">DNA replication</keyword>
<feature type="region of interest" description="Disordered" evidence="6">
    <location>
        <begin position="385"/>
        <end position="407"/>
    </location>
</feature>
<keyword evidence="4" id="KW-0238">DNA-binding</keyword>
<dbReference type="AlphaFoldDB" id="A0A319CKJ3"/>
<gene>
    <name evidence="8" type="ORF">BO82DRAFT_331516</name>
</gene>
<dbReference type="OrthoDB" id="5367324at2759"/>
<keyword evidence="5" id="KW-0539">Nucleus</keyword>